<organism evidence="13">
    <name type="scientific">Campylobacter jejuni subsp. jejuni</name>
    <dbReference type="NCBI Taxonomy" id="32022"/>
    <lineage>
        <taxon>Bacteria</taxon>
        <taxon>Pseudomonadati</taxon>
        <taxon>Campylobacterota</taxon>
        <taxon>Epsilonproteobacteria</taxon>
        <taxon>Campylobacterales</taxon>
        <taxon>Campylobacteraceae</taxon>
        <taxon>Campylobacter</taxon>
    </lineage>
</organism>
<comment type="similarity">
    <text evidence="3">Belongs to the class-II pyridoxal-phosphate-dependent aminotransferase family. Histidinol-phosphate aminotransferase subfamily.</text>
</comment>
<evidence type="ECO:0000256" key="2">
    <source>
        <dbReference type="ARBA" id="ARBA00005011"/>
    </source>
</evidence>
<gene>
    <name evidence="13" type="ORF">HS38.10</name>
</gene>
<dbReference type="AlphaFoldDB" id="A0A0S2CFS2"/>
<accession>A0A0S2CFS2</accession>
<comment type="catalytic activity">
    <reaction evidence="10">
        <text>L-histidinol phosphate + 2-oxoglutarate = 3-(imidazol-4-yl)-2-oxopropyl phosphate + L-glutamate</text>
        <dbReference type="Rhea" id="RHEA:23744"/>
        <dbReference type="ChEBI" id="CHEBI:16810"/>
        <dbReference type="ChEBI" id="CHEBI:29985"/>
        <dbReference type="ChEBI" id="CHEBI:57766"/>
        <dbReference type="ChEBI" id="CHEBI:57980"/>
        <dbReference type="EC" id="2.6.1.9"/>
    </reaction>
</comment>
<dbReference type="InterPro" id="IPR001917">
    <property type="entry name" value="Aminotrans_II_pyridoxalP_BS"/>
</dbReference>
<keyword evidence="8 11" id="KW-0663">Pyridoxal phosphate</keyword>
<dbReference type="GO" id="GO:0030170">
    <property type="term" value="F:pyridoxal phosphate binding"/>
    <property type="evidence" value="ECO:0007669"/>
    <property type="project" value="InterPro"/>
</dbReference>
<dbReference type="CDD" id="cd00609">
    <property type="entry name" value="AAT_like"/>
    <property type="match status" value="1"/>
</dbReference>
<feature type="domain" description="Aminotransferase class I/classII large" evidence="12">
    <location>
        <begin position="29"/>
        <end position="352"/>
    </location>
</feature>
<reference evidence="13" key="1">
    <citation type="journal article" date="2015" name="PLoS ONE">
        <title>Updated Campylobacter jejuni Capsule PCR Multiplex Typing System and Its Application to Clinical Isolates from South and Southeast Asia.</title>
        <authorList>
            <person name="Poly F."/>
            <person name="Serichantalergs O."/>
            <person name="Kuroiwa J."/>
            <person name="Pootong P."/>
            <person name="Mason C."/>
            <person name="Guerry P."/>
            <person name="Parker C.T."/>
        </authorList>
    </citation>
    <scope>NUCLEOTIDE SEQUENCE</scope>
    <source>
        <strain evidence="13">RM3429</strain>
    </source>
</reference>
<keyword evidence="9" id="KW-0368">Histidine biosynthesis</keyword>
<dbReference type="SUPFAM" id="SSF53383">
    <property type="entry name" value="PLP-dependent transferases"/>
    <property type="match status" value="1"/>
</dbReference>
<sequence length="360" mass="41678">MRLANKNIQELKPYVSIPHKIWELSSKSNILKLDWNEATIKPSEKVNQNIIEYMTSGFLNWYPNTKNTVLLQKIALYANQPNSTYIEIFGSSDVAHEAIIDVFVDKEKDIIGIISPTYDNFRARANGVGCKTVMFPLDENFDLDVKALEVFLSKNKIKILYLCYPNNPTGILYNKNQIEQLIAKFPETMFLIDEAYYEFSKQSFMNLTQKYDNFIITRTFSKAFALASFRIGYVISHYKNIQAINKLRNSKNISTLSQIAAISALDDLEHMEKYVDEVNKAREFTVLSLKELGVYVYEKSMANFVLIKTDDVSELLRFLESKSIFIRNYSHIIPGHCRVSIGTLEQMKCFIDNVREFYAR</sequence>
<evidence type="ECO:0000256" key="7">
    <source>
        <dbReference type="ARBA" id="ARBA00022679"/>
    </source>
</evidence>
<evidence type="ECO:0000256" key="10">
    <source>
        <dbReference type="ARBA" id="ARBA00047481"/>
    </source>
</evidence>
<proteinExistence type="inferred from homology"/>
<evidence type="ECO:0000256" key="9">
    <source>
        <dbReference type="ARBA" id="ARBA00023102"/>
    </source>
</evidence>
<protein>
    <recommendedName>
        <fullName evidence="4">histidinol-phosphate transaminase</fullName>
        <ecNumber evidence="4">2.6.1.9</ecNumber>
    </recommendedName>
</protein>
<dbReference type="GO" id="GO:0004400">
    <property type="term" value="F:histidinol-phosphate transaminase activity"/>
    <property type="evidence" value="ECO:0007669"/>
    <property type="project" value="UniProtKB-EC"/>
</dbReference>
<dbReference type="InterPro" id="IPR050106">
    <property type="entry name" value="HistidinolP_aminotransfase"/>
</dbReference>
<dbReference type="EC" id="2.6.1.9" evidence="4"/>
<evidence type="ECO:0000256" key="6">
    <source>
        <dbReference type="ARBA" id="ARBA00022605"/>
    </source>
</evidence>
<evidence type="ECO:0000256" key="3">
    <source>
        <dbReference type="ARBA" id="ARBA00007970"/>
    </source>
</evidence>
<evidence type="ECO:0000256" key="1">
    <source>
        <dbReference type="ARBA" id="ARBA00001933"/>
    </source>
</evidence>
<keyword evidence="6" id="KW-0028">Amino-acid biosynthesis</keyword>
<evidence type="ECO:0000256" key="8">
    <source>
        <dbReference type="ARBA" id="ARBA00022898"/>
    </source>
</evidence>
<evidence type="ECO:0000313" key="13">
    <source>
        <dbReference type="EMBL" id="ALN43934.1"/>
    </source>
</evidence>
<dbReference type="PANTHER" id="PTHR43643">
    <property type="entry name" value="HISTIDINOL-PHOSPHATE AMINOTRANSFERASE 2"/>
    <property type="match status" value="1"/>
</dbReference>
<dbReference type="PANTHER" id="PTHR43643:SF6">
    <property type="entry name" value="HISTIDINOL-PHOSPHATE AMINOTRANSFERASE"/>
    <property type="match status" value="1"/>
</dbReference>
<dbReference type="GO" id="GO:0000105">
    <property type="term" value="P:L-histidine biosynthetic process"/>
    <property type="evidence" value="ECO:0007669"/>
    <property type="project" value="UniProtKB-KW"/>
</dbReference>
<dbReference type="PROSITE" id="PS00599">
    <property type="entry name" value="AA_TRANSFER_CLASS_2"/>
    <property type="match status" value="1"/>
</dbReference>
<keyword evidence="7 13" id="KW-0808">Transferase</keyword>
<dbReference type="Pfam" id="PF00155">
    <property type="entry name" value="Aminotran_1_2"/>
    <property type="match status" value="1"/>
</dbReference>
<evidence type="ECO:0000256" key="11">
    <source>
        <dbReference type="RuleBase" id="RU003693"/>
    </source>
</evidence>
<dbReference type="InterPro" id="IPR004839">
    <property type="entry name" value="Aminotransferase_I/II_large"/>
</dbReference>
<name>A0A0S2CFS2_CAMJU</name>
<evidence type="ECO:0000259" key="12">
    <source>
        <dbReference type="Pfam" id="PF00155"/>
    </source>
</evidence>
<dbReference type="InterPro" id="IPR015422">
    <property type="entry name" value="PyrdxlP-dep_Trfase_small"/>
</dbReference>
<dbReference type="Gene3D" id="3.40.640.10">
    <property type="entry name" value="Type I PLP-dependent aspartate aminotransferase-like (Major domain)"/>
    <property type="match status" value="1"/>
</dbReference>
<dbReference type="EMBL" id="KT893430">
    <property type="protein sequence ID" value="ALN43934.1"/>
    <property type="molecule type" value="Genomic_DNA"/>
</dbReference>
<dbReference type="Gene3D" id="3.90.1150.10">
    <property type="entry name" value="Aspartate Aminotransferase, domain 1"/>
    <property type="match status" value="1"/>
</dbReference>
<comment type="cofactor">
    <cofactor evidence="1 11">
        <name>pyridoxal 5'-phosphate</name>
        <dbReference type="ChEBI" id="CHEBI:597326"/>
    </cofactor>
</comment>
<keyword evidence="5 13" id="KW-0032">Aminotransferase</keyword>
<dbReference type="InterPro" id="IPR015424">
    <property type="entry name" value="PyrdxlP-dep_Trfase"/>
</dbReference>
<evidence type="ECO:0000256" key="5">
    <source>
        <dbReference type="ARBA" id="ARBA00022576"/>
    </source>
</evidence>
<comment type="pathway">
    <text evidence="2">Amino-acid biosynthesis; L-histidine biosynthesis; L-histidine from 5-phospho-alpha-D-ribose 1-diphosphate: step 7/9.</text>
</comment>
<evidence type="ECO:0000256" key="4">
    <source>
        <dbReference type="ARBA" id="ARBA00012748"/>
    </source>
</evidence>
<dbReference type="InterPro" id="IPR015421">
    <property type="entry name" value="PyrdxlP-dep_Trfase_major"/>
</dbReference>